<dbReference type="Proteomes" id="UP000250136">
    <property type="component" value="Chromosome"/>
</dbReference>
<protein>
    <submittedName>
        <fullName evidence="5">PAP2 superfamily protein</fullName>
    </submittedName>
    <submittedName>
        <fullName evidence="4">Phosphoesterase</fullName>
    </submittedName>
</protein>
<keyword evidence="1" id="KW-1133">Transmembrane helix</keyword>
<evidence type="ECO:0000259" key="2">
    <source>
        <dbReference type="Pfam" id="PF01569"/>
    </source>
</evidence>
<dbReference type="EMBL" id="LIXN01000008">
    <property type="protein sequence ID" value="KQH82468.1"/>
    <property type="molecule type" value="Genomic_DNA"/>
</dbReference>
<feature type="domain" description="Phosphatidic acid phosphatase type 2/haloperoxidase" evidence="2">
    <location>
        <begin position="123"/>
        <end position="216"/>
    </location>
</feature>
<dbReference type="OrthoDB" id="329477at2157"/>
<organism evidence="4 6">
    <name type="scientific">Thermococcus thioreducens</name>
    <dbReference type="NCBI Taxonomy" id="277988"/>
    <lineage>
        <taxon>Archaea</taxon>
        <taxon>Methanobacteriati</taxon>
        <taxon>Methanobacteriota</taxon>
        <taxon>Thermococci</taxon>
        <taxon>Thermococcales</taxon>
        <taxon>Thermococcaceae</taxon>
        <taxon>Thermococcus</taxon>
    </lineage>
</organism>
<feature type="transmembrane region" description="Helical" evidence="1">
    <location>
        <begin position="21"/>
        <end position="42"/>
    </location>
</feature>
<dbReference type="PATRIC" id="fig|277988.4.peg.1241"/>
<feature type="transmembrane region" description="Helical" evidence="1">
    <location>
        <begin position="152"/>
        <end position="170"/>
    </location>
</feature>
<reference evidence="4 6" key="1">
    <citation type="submission" date="2015-08" db="EMBL/GenBank/DDBJ databases">
        <title>Thermococcus thioreducens DSM 14981 genome sequencing.</title>
        <authorList>
            <person name="Hong S.-J."/>
            <person name="Kim M.-C."/>
            <person name="Shin J.-H."/>
        </authorList>
    </citation>
    <scope>NUCLEOTIDE SEQUENCE [LARGE SCALE GENOMIC DNA]</scope>
    <source>
        <strain evidence="4 6">DSM 14981</strain>
    </source>
</reference>
<evidence type="ECO:0000313" key="6">
    <source>
        <dbReference type="Proteomes" id="UP000051862"/>
    </source>
</evidence>
<dbReference type="Proteomes" id="UP000051862">
    <property type="component" value="Unassembled WGS sequence"/>
</dbReference>
<dbReference type="STRING" id="277988.SAMN05216170_0688"/>
<dbReference type="Proteomes" id="UP000182125">
    <property type="component" value="Unassembled WGS sequence"/>
</dbReference>
<dbReference type="SUPFAM" id="SSF48317">
    <property type="entry name" value="Acid phosphatase/Vanadium-dependent haloperoxidase"/>
    <property type="match status" value="1"/>
</dbReference>
<dbReference type="EMBL" id="FOIW01000001">
    <property type="protein sequence ID" value="SEV89264.1"/>
    <property type="molecule type" value="Genomic_DNA"/>
</dbReference>
<dbReference type="Pfam" id="PF01569">
    <property type="entry name" value="PAP2"/>
    <property type="match status" value="1"/>
</dbReference>
<dbReference type="AlphaFoldDB" id="A0A0Q2XMI9"/>
<feature type="transmembrane region" description="Helical" evidence="1">
    <location>
        <begin position="182"/>
        <end position="201"/>
    </location>
</feature>
<evidence type="ECO:0000313" key="5">
    <source>
        <dbReference type="EMBL" id="SEV89264.1"/>
    </source>
</evidence>
<name>A0A0Q2XMI9_9EURY</name>
<evidence type="ECO:0000313" key="8">
    <source>
        <dbReference type="Proteomes" id="UP000250136"/>
    </source>
</evidence>
<proteinExistence type="predicted"/>
<keyword evidence="8" id="KW-1185">Reference proteome</keyword>
<reference evidence="3 8" key="2">
    <citation type="submission" date="2016-04" db="EMBL/GenBank/DDBJ databases">
        <title>Complete genome sequence of Thermococcus thioreducens type strain OGL-20P.</title>
        <authorList>
            <person name="Oger P.M."/>
        </authorList>
    </citation>
    <scope>NUCLEOTIDE SEQUENCE [LARGE SCALE GENOMIC DNA]</scope>
    <source>
        <strain evidence="3 8">OGL-20P</strain>
    </source>
</reference>
<dbReference type="KEGG" id="ttd:A3L14_06335"/>
<dbReference type="InterPro" id="IPR036938">
    <property type="entry name" value="PAP2/HPO_sf"/>
</dbReference>
<evidence type="ECO:0000313" key="4">
    <source>
        <dbReference type="EMBL" id="KQH82468.1"/>
    </source>
</evidence>
<feature type="transmembrane region" description="Helical" evidence="1">
    <location>
        <begin position="78"/>
        <end position="97"/>
    </location>
</feature>
<feature type="transmembrane region" description="Helical" evidence="1">
    <location>
        <begin position="109"/>
        <end position="132"/>
    </location>
</feature>
<evidence type="ECO:0000313" key="3">
    <source>
        <dbReference type="EMBL" id="ASJ12531.1"/>
    </source>
</evidence>
<dbReference type="EMBL" id="CP015105">
    <property type="protein sequence ID" value="ASJ12531.1"/>
    <property type="molecule type" value="Genomic_DNA"/>
</dbReference>
<feature type="transmembrane region" description="Helical" evidence="1">
    <location>
        <begin position="235"/>
        <end position="254"/>
    </location>
</feature>
<keyword evidence="1" id="KW-0472">Membrane</keyword>
<reference evidence="5 7" key="3">
    <citation type="submission" date="2016-10" db="EMBL/GenBank/DDBJ databases">
        <authorList>
            <person name="de Groot N.N."/>
        </authorList>
    </citation>
    <scope>NUCLEOTIDE SEQUENCE [LARGE SCALE GENOMIC DNA]</scope>
    <source>
        <strain evidence="5 7">OGL-20</strain>
    </source>
</reference>
<gene>
    <name evidence="3" type="ORF">A3L14_06335</name>
    <name evidence="4" type="ORF">AMR53_05905</name>
    <name evidence="5" type="ORF">SAMN05216170_0688</name>
</gene>
<evidence type="ECO:0000256" key="1">
    <source>
        <dbReference type="SAM" id="Phobius"/>
    </source>
</evidence>
<dbReference type="GeneID" id="33334024"/>
<dbReference type="RefSeq" id="WP_055429363.1">
    <property type="nucleotide sequence ID" value="NZ_CP015105.1"/>
</dbReference>
<sequence length="271" mass="30516">MNLLQRRLHDPEVLIRLNAFFLSYFGWIAFGVLYGIIGRWSVDVTNEFLRLPLTSREFVVGLVEFTKGIPLMYSFFTAVYYLGFTGSIALAVAYLLLYKGDLAASDELFIRYLAAYITAGAVYLVVHIYAPHIVYNLPGYNSSNTLLTRQEFVLPSLHNTIITINIITVWKYRKNLGGKAIILVNTLIPFATLFLGHHWIYDVLAGMALGVLISRVTEGKNTRIPETLYNLEIASLRKVTVVNFLLAVLVLIVATSPDRWLEIINGLLPTP</sequence>
<keyword evidence="1" id="KW-0812">Transmembrane</keyword>
<accession>A0A0Q2XMI9</accession>
<evidence type="ECO:0000313" key="7">
    <source>
        <dbReference type="Proteomes" id="UP000182125"/>
    </source>
</evidence>
<dbReference type="InterPro" id="IPR000326">
    <property type="entry name" value="PAP2/HPO"/>
</dbReference>